<keyword evidence="1" id="KW-0808">Transferase</keyword>
<evidence type="ECO:0000259" key="3">
    <source>
        <dbReference type="PROSITE" id="PS51455"/>
    </source>
</evidence>
<proteinExistence type="predicted"/>
<dbReference type="InterPro" id="IPR002498">
    <property type="entry name" value="PInositol-4-P-4/5-kinase_core"/>
</dbReference>
<feature type="compositionally biased region" description="Basic and acidic residues" evidence="2">
    <location>
        <begin position="246"/>
        <end position="256"/>
    </location>
</feature>
<name>A0A482XJ84_LAOST</name>
<dbReference type="AlphaFoldDB" id="A0A482XJ84"/>
<feature type="region of interest" description="Disordered" evidence="2">
    <location>
        <begin position="56"/>
        <end position="84"/>
    </location>
</feature>
<evidence type="ECO:0000313" key="4">
    <source>
        <dbReference type="EMBL" id="RZF45832.1"/>
    </source>
</evidence>
<dbReference type="GO" id="GO:0000285">
    <property type="term" value="F:1-phosphatidylinositol-3-phosphate 5-kinase activity"/>
    <property type="evidence" value="ECO:0007669"/>
    <property type="project" value="TreeGrafter"/>
</dbReference>
<dbReference type="PANTHER" id="PTHR45748">
    <property type="entry name" value="1-PHOSPHATIDYLINOSITOL 3-PHOSPHATE 5-KINASE-RELATED"/>
    <property type="match status" value="1"/>
</dbReference>
<dbReference type="GO" id="GO:0010008">
    <property type="term" value="C:endosome membrane"/>
    <property type="evidence" value="ECO:0007669"/>
    <property type="project" value="TreeGrafter"/>
</dbReference>
<keyword evidence="1" id="KW-0067">ATP-binding</keyword>
<dbReference type="Pfam" id="PF01504">
    <property type="entry name" value="PIP5K"/>
    <property type="match status" value="1"/>
</dbReference>
<dbReference type="GO" id="GO:0046854">
    <property type="term" value="P:phosphatidylinositol phosphate biosynthetic process"/>
    <property type="evidence" value="ECO:0007669"/>
    <property type="project" value="TreeGrafter"/>
</dbReference>
<feature type="domain" description="PIPK" evidence="3">
    <location>
        <begin position="208"/>
        <end position="439"/>
    </location>
</feature>
<evidence type="ECO:0000256" key="1">
    <source>
        <dbReference type="PROSITE-ProRule" id="PRU00781"/>
    </source>
</evidence>
<dbReference type="STRING" id="195883.A0A482XJ84"/>
<dbReference type="InParanoid" id="A0A482XJ84"/>
<keyword evidence="1" id="KW-0418">Kinase</keyword>
<dbReference type="GO" id="GO:0005524">
    <property type="term" value="F:ATP binding"/>
    <property type="evidence" value="ECO:0007669"/>
    <property type="project" value="UniProtKB-UniRule"/>
</dbReference>
<reference evidence="4 5" key="1">
    <citation type="journal article" date="2017" name="Gigascience">
        <title>Genome sequence of the small brown planthopper, Laodelphax striatellus.</title>
        <authorList>
            <person name="Zhu J."/>
            <person name="Jiang F."/>
            <person name="Wang X."/>
            <person name="Yang P."/>
            <person name="Bao Y."/>
            <person name="Zhao W."/>
            <person name="Wang W."/>
            <person name="Lu H."/>
            <person name="Wang Q."/>
            <person name="Cui N."/>
            <person name="Li J."/>
            <person name="Chen X."/>
            <person name="Luo L."/>
            <person name="Yu J."/>
            <person name="Kang L."/>
            <person name="Cui F."/>
        </authorList>
    </citation>
    <scope>NUCLEOTIDE SEQUENCE [LARGE SCALE GENOMIC DNA]</scope>
    <source>
        <strain evidence="4">Lst14</strain>
    </source>
</reference>
<comment type="caution">
    <text evidence="4">The sequence shown here is derived from an EMBL/GenBank/DDBJ whole genome shotgun (WGS) entry which is preliminary data.</text>
</comment>
<sequence length="439" mass="47990">MTEGQAAGREAAEIDAQVNIAELPAAGVRSESRAIQVPKTDEVVKDFQTDRTATVDTEVNESLAEPDEGDNAANAQHGSKADKKSVKTILSQLLPTQQIAAPIQSPMSPQEHHCLPLGVSVPVVVYEREPSSIIAYALSCHDYRIDLEELRNSNKGPPSEQPSPSPVNKRKSGTSESIRESISEAPSTHEHRRTGSGVLSFLRAAASNNNTGNSSTNISRQNSENAQCSSGALPSEGPSPQPSDLDENRAEPDSNKSKSAKSLSALHLEVQFSDSCANFIVKVYFAEQFARLRAAVFPAGEEAFVRSLSRCVQWAARGGKSGSNFCKTKDDRFILKEMTRLETQLFVESALNYFEYMESCVATNTPTLLGKIVGVYRVIYRNAASSNTLRSNLLVMENLFHARSVKHKFDLKGSVRNRLVNPNEQEGEIVLLDENLLNR</sequence>
<feature type="compositionally biased region" description="Polar residues" evidence="2">
    <location>
        <begin position="218"/>
        <end position="232"/>
    </location>
</feature>
<keyword evidence="1" id="KW-0547">Nucleotide-binding</keyword>
<dbReference type="Gene3D" id="3.30.800.10">
    <property type="entry name" value="Phosphatidylinositol Phosphate Kinase II Beta"/>
    <property type="match status" value="1"/>
</dbReference>
<gene>
    <name evidence="4" type="ORF">LSTR_LSTR017298</name>
</gene>
<dbReference type="PANTHER" id="PTHR45748:SF7">
    <property type="entry name" value="1-PHOSPHATIDYLINOSITOL 3-PHOSPHATE 5-KINASE-RELATED"/>
    <property type="match status" value="1"/>
</dbReference>
<dbReference type="OrthoDB" id="158357at2759"/>
<dbReference type="PROSITE" id="PS51455">
    <property type="entry name" value="PIPK"/>
    <property type="match status" value="1"/>
</dbReference>
<evidence type="ECO:0000256" key="2">
    <source>
        <dbReference type="SAM" id="MobiDB-lite"/>
    </source>
</evidence>
<feature type="region of interest" description="Disordered" evidence="2">
    <location>
        <begin position="209"/>
        <end position="258"/>
    </location>
</feature>
<dbReference type="EMBL" id="QKKF02007912">
    <property type="protein sequence ID" value="RZF45832.1"/>
    <property type="molecule type" value="Genomic_DNA"/>
</dbReference>
<dbReference type="SUPFAM" id="SSF56104">
    <property type="entry name" value="SAICAR synthase-like"/>
    <property type="match status" value="1"/>
</dbReference>
<dbReference type="Proteomes" id="UP000291343">
    <property type="component" value="Unassembled WGS sequence"/>
</dbReference>
<evidence type="ECO:0000313" key="5">
    <source>
        <dbReference type="Proteomes" id="UP000291343"/>
    </source>
</evidence>
<protein>
    <recommendedName>
        <fullName evidence="3">PIPK domain-containing protein</fullName>
    </recommendedName>
</protein>
<organism evidence="4 5">
    <name type="scientific">Laodelphax striatellus</name>
    <name type="common">Small brown planthopper</name>
    <name type="synonym">Delphax striatella</name>
    <dbReference type="NCBI Taxonomy" id="195883"/>
    <lineage>
        <taxon>Eukaryota</taxon>
        <taxon>Metazoa</taxon>
        <taxon>Ecdysozoa</taxon>
        <taxon>Arthropoda</taxon>
        <taxon>Hexapoda</taxon>
        <taxon>Insecta</taxon>
        <taxon>Pterygota</taxon>
        <taxon>Neoptera</taxon>
        <taxon>Paraneoptera</taxon>
        <taxon>Hemiptera</taxon>
        <taxon>Auchenorrhyncha</taxon>
        <taxon>Fulgoroidea</taxon>
        <taxon>Delphacidae</taxon>
        <taxon>Criomorphinae</taxon>
        <taxon>Laodelphax</taxon>
    </lineage>
</organism>
<dbReference type="InterPro" id="IPR027484">
    <property type="entry name" value="PInositol-4-P-5-kinase_N"/>
</dbReference>
<accession>A0A482XJ84</accession>
<dbReference type="SMART" id="SM00330">
    <property type="entry name" value="PIPKc"/>
    <property type="match status" value="1"/>
</dbReference>
<keyword evidence="5" id="KW-1185">Reference proteome</keyword>
<feature type="region of interest" description="Disordered" evidence="2">
    <location>
        <begin position="150"/>
        <end position="195"/>
    </location>
</feature>